<accession>H8I6H0</accession>
<keyword evidence="4" id="KW-1185">Reference proteome</keyword>
<evidence type="ECO:0000313" key="4">
    <source>
        <dbReference type="Proteomes" id="UP000005233"/>
    </source>
</evidence>
<comment type="similarity">
    <text evidence="1">Belongs to the universal stress protein A family.</text>
</comment>
<dbReference type="InterPro" id="IPR006015">
    <property type="entry name" value="Universal_stress_UspA"/>
</dbReference>
<dbReference type="PANTHER" id="PTHR46268">
    <property type="entry name" value="STRESS RESPONSE PROTEIN NHAX"/>
    <property type="match status" value="1"/>
</dbReference>
<dbReference type="PANTHER" id="PTHR46268:SF6">
    <property type="entry name" value="UNIVERSAL STRESS PROTEIN UP12"/>
    <property type="match status" value="1"/>
</dbReference>
<dbReference type="Pfam" id="PF00582">
    <property type="entry name" value="Usp"/>
    <property type="match status" value="2"/>
</dbReference>
<reference evidence="3 4" key="1">
    <citation type="journal article" date="2012" name="J. Bacteriol.">
        <title>Complete genome sequence of a thermophilic methanogen, Methanocella conradii HZ254, isolated from Chinese rice field soil.</title>
        <authorList>
            <person name="Lu Z."/>
            <person name="Lu Y."/>
        </authorList>
    </citation>
    <scope>NUCLEOTIDE SEQUENCE [LARGE SCALE GENOMIC DNA]</scope>
    <source>
        <strain evidence="4">DSM 24694 / JCM 17849 / CGMCC 1.5162 / HZ254</strain>
    </source>
</reference>
<evidence type="ECO:0000313" key="3">
    <source>
        <dbReference type="EMBL" id="AFD01168.1"/>
    </source>
</evidence>
<evidence type="ECO:0000259" key="2">
    <source>
        <dbReference type="Pfam" id="PF00582"/>
    </source>
</evidence>
<proteinExistence type="inferred from homology"/>
<dbReference type="eggNOG" id="arCOG00449">
    <property type="taxonomic scope" value="Archaea"/>
</dbReference>
<protein>
    <submittedName>
        <fullName evidence="3">Universal stress protein UspA and related nucleotide-binding protein</fullName>
    </submittedName>
</protein>
<dbReference type="InterPro" id="IPR006016">
    <property type="entry name" value="UspA"/>
</dbReference>
<feature type="domain" description="UspA" evidence="2">
    <location>
        <begin position="140"/>
        <end position="259"/>
    </location>
</feature>
<dbReference type="Gene3D" id="3.40.50.12370">
    <property type="match status" value="1"/>
</dbReference>
<name>H8I6H0_METCZ</name>
<sequence length="262" mass="29314">MYSNILIPISKDSNMKVIVDFLNNFLSPDGRITLLYVITSDRLPISAMEWRRAMKIVSEAHVLSIERGLEINYLVKNAPSVVQGILKEAAEAKYDLIFFASSTYGKRRDSIFGSKIDEVVRRAAVETVVFRYIEEEPVKYGRILVPTSGYKNALRAVRMAEALAARSKGEITIMYVGPKKSDADKVLDPLLDDIKKKGVKAQKIFMKGSPADMVLEEAGKGYDLMMIGATERPYYYQFLLGSTADRLVREAPCPVLMVKTVG</sequence>
<dbReference type="STRING" id="1041930.Mtc_2439"/>
<organism evidence="3 4">
    <name type="scientific">Methanocella conradii (strain DSM 24694 / JCM 17849 / CGMCC 1.5162 / HZ254)</name>
    <dbReference type="NCBI Taxonomy" id="1041930"/>
    <lineage>
        <taxon>Archaea</taxon>
        <taxon>Methanobacteriati</taxon>
        <taxon>Methanobacteriota</taxon>
        <taxon>Stenosarchaea group</taxon>
        <taxon>Methanomicrobia</taxon>
        <taxon>Methanocellales</taxon>
        <taxon>Methanocellaceae</taxon>
        <taxon>Methanocella</taxon>
    </lineage>
</organism>
<dbReference type="OrthoDB" id="105697at2157"/>
<feature type="domain" description="UspA" evidence="2">
    <location>
        <begin position="1"/>
        <end position="131"/>
    </location>
</feature>
<dbReference type="CDD" id="cd00293">
    <property type="entry name" value="USP-like"/>
    <property type="match status" value="2"/>
</dbReference>
<dbReference type="HOGENOM" id="CLU_1060107_0_0_2"/>
<dbReference type="SUPFAM" id="SSF52402">
    <property type="entry name" value="Adenine nucleotide alpha hydrolases-like"/>
    <property type="match status" value="2"/>
</dbReference>
<dbReference type="PRINTS" id="PR01438">
    <property type="entry name" value="UNVRSLSTRESS"/>
</dbReference>
<dbReference type="AlphaFoldDB" id="H8I6H0"/>
<evidence type="ECO:0000256" key="1">
    <source>
        <dbReference type="ARBA" id="ARBA00008791"/>
    </source>
</evidence>
<gene>
    <name evidence="3" type="primary">uspA-9</name>
    <name evidence="3" type="ordered locus">Mtc_2439</name>
</gene>
<dbReference type="Proteomes" id="UP000005233">
    <property type="component" value="Chromosome"/>
</dbReference>
<dbReference type="KEGG" id="mez:Mtc_2439"/>
<dbReference type="RefSeq" id="WP_014406999.1">
    <property type="nucleotide sequence ID" value="NC_017034.1"/>
</dbReference>
<dbReference type="EMBL" id="CP003243">
    <property type="protein sequence ID" value="AFD01168.1"/>
    <property type="molecule type" value="Genomic_DNA"/>
</dbReference>
<dbReference type="GeneID" id="11972617"/>